<proteinExistence type="inferred from homology"/>
<dbReference type="Pfam" id="PF00173">
    <property type="entry name" value="Cyt-b5"/>
    <property type="match status" value="1"/>
</dbReference>
<evidence type="ECO:0000256" key="3">
    <source>
        <dbReference type="ARBA" id="ARBA00023004"/>
    </source>
</evidence>
<dbReference type="GO" id="GO:0016020">
    <property type="term" value="C:membrane"/>
    <property type="evidence" value="ECO:0007669"/>
    <property type="project" value="TreeGrafter"/>
</dbReference>
<dbReference type="GO" id="GO:0046872">
    <property type="term" value="F:metal ion binding"/>
    <property type="evidence" value="ECO:0007669"/>
    <property type="project" value="UniProtKB-KW"/>
</dbReference>
<protein>
    <submittedName>
        <fullName evidence="7">Flavin containing amine oxidoreductase</fullName>
    </submittedName>
</protein>
<evidence type="ECO:0000259" key="6">
    <source>
        <dbReference type="PROSITE" id="PS50255"/>
    </source>
</evidence>
<dbReference type="InterPro" id="IPR036188">
    <property type="entry name" value="FAD/NAD-bd_sf"/>
</dbReference>
<keyword evidence="2" id="KW-0479">Metal-binding</keyword>
<dbReference type="Pfam" id="PF01593">
    <property type="entry name" value="Amino_oxidase"/>
    <property type="match status" value="1"/>
</dbReference>
<keyword evidence="1" id="KW-0349">Heme</keyword>
<dbReference type="SMART" id="SM01117">
    <property type="entry name" value="Cyt-b5"/>
    <property type="match status" value="1"/>
</dbReference>
<comment type="similarity">
    <text evidence="4">Belongs to the cytochrome b5 family.</text>
</comment>
<dbReference type="Gene3D" id="3.50.50.60">
    <property type="entry name" value="FAD/NAD(P)-binding domain"/>
    <property type="match status" value="1"/>
</dbReference>
<dbReference type="EMBL" id="MN448297">
    <property type="protein sequence ID" value="QFG75030.1"/>
    <property type="molecule type" value="Genomic_DNA"/>
</dbReference>
<keyword evidence="3" id="KW-0408">Iron</keyword>
<organism evidence="7">
    <name type="scientific">Megaviridae environmental sample</name>
    <dbReference type="NCBI Taxonomy" id="1737588"/>
    <lineage>
        <taxon>Viruses</taxon>
        <taxon>Varidnaviria</taxon>
        <taxon>Bamfordvirae</taxon>
        <taxon>Nucleocytoviricota</taxon>
        <taxon>Megaviricetes</taxon>
        <taxon>Imitervirales</taxon>
        <taxon>Mimiviridae</taxon>
        <taxon>environmental samples</taxon>
    </lineage>
</organism>
<dbReference type="GO" id="GO:0016491">
    <property type="term" value="F:oxidoreductase activity"/>
    <property type="evidence" value="ECO:0007669"/>
    <property type="project" value="InterPro"/>
</dbReference>
<dbReference type="PROSITE" id="PS50255">
    <property type="entry name" value="CYTOCHROME_B5_2"/>
    <property type="match status" value="1"/>
</dbReference>
<sequence length="527" mass="61987">MKHYNIIIIGAGIAGLYTGYTLQKTHPSIAIIEKNNRVGGRIYTYYDKKKNIHVEGGAGRINVNHRLFNQLLNDLSLNNKRVNISSDTNYIDKQGNDLTKEKTEIMSKLYSFISSYDIEKHKKQLNNCYLNEFLHKQFGKTYAKKLEEMFEYKSLMYKLNCYECFKILKKDYYKNNKYFILKNGLSEVPEALKKLFKGKLYLNTVISDIKHSGDQYILDNKFTCDILICALPKDSLVKFTLLKPFKSLLNSINEIPLTRIYEQYDKKEHNQLLHCKKTITNNKVQFIIPINDTIIMSSYSDLKNATYWRDIQMHKSLTKELHKELSHIFNSTIPDSKWIKLFYWKNGVGSWKKKVDTQMVSEKIINLLPNFYICGENYSLYQAWCEGALITSEKVIHLIKKHNLKSSSIKHKEQPTTSKSRNTKPKIIKKTKKTKTKRIKRKKSQKYYTMDEIKKHNKRTDAWILLNKKVYNVTSWIDKHPGGDIILKWIGRDGTKQFNNIHPAYVKEKILPKYLIGKLKNKTKKNR</sequence>
<dbReference type="PANTHER" id="PTHR19359">
    <property type="entry name" value="CYTOCHROME B5"/>
    <property type="match status" value="1"/>
</dbReference>
<evidence type="ECO:0000256" key="4">
    <source>
        <dbReference type="ARBA" id="ARBA00038168"/>
    </source>
</evidence>
<evidence type="ECO:0000313" key="7">
    <source>
        <dbReference type="EMBL" id="QFG75030.1"/>
    </source>
</evidence>
<evidence type="ECO:0000256" key="5">
    <source>
        <dbReference type="SAM" id="MobiDB-lite"/>
    </source>
</evidence>
<dbReference type="InterPro" id="IPR050668">
    <property type="entry name" value="Cytochrome_b5"/>
</dbReference>
<dbReference type="SUPFAM" id="SSF55856">
    <property type="entry name" value="Cytochrome b5-like heme/steroid binding domain"/>
    <property type="match status" value="1"/>
</dbReference>
<dbReference type="InterPro" id="IPR036400">
    <property type="entry name" value="Cyt_B5-like_heme/steroid_sf"/>
</dbReference>
<feature type="region of interest" description="Disordered" evidence="5">
    <location>
        <begin position="407"/>
        <end position="427"/>
    </location>
</feature>
<dbReference type="Gene3D" id="3.10.120.10">
    <property type="entry name" value="Cytochrome b5-like heme/steroid binding domain"/>
    <property type="match status" value="1"/>
</dbReference>
<reference evidence="7" key="1">
    <citation type="journal article" date="2019" name="Philos. Trans. R. Soc. Lond., B, Biol. Sci.">
        <title>Targeted metagenomic recovery of four divergent viruses reveals shared and distinctive characteristics of giant viruses of marine eukaryotes.</title>
        <authorList>
            <person name="Needham D.M."/>
            <person name="Poirier C."/>
            <person name="Hehenberger E."/>
            <person name="Jimenez V."/>
            <person name="Swalwell J.E."/>
            <person name="Santoro A.E."/>
            <person name="Worden A.Z."/>
        </authorList>
    </citation>
    <scope>NUCLEOTIDE SEQUENCE</scope>
    <source>
        <strain evidence="7">OPacV-421</strain>
    </source>
</reference>
<evidence type="ECO:0000256" key="1">
    <source>
        <dbReference type="ARBA" id="ARBA00022617"/>
    </source>
</evidence>
<evidence type="ECO:0000256" key="2">
    <source>
        <dbReference type="ARBA" id="ARBA00022723"/>
    </source>
</evidence>
<dbReference type="InterPro" id="IPR001199">
    <property type="entry name" value="Cyt_B5-like_heme/steroid-bd"/>
</dbReference>
<dbReference type="InterPro" id="IPR002937">
    <property type="entry name" value="Amino_oxidase"/>
</dbReference>
<accession>A0A5J6VLU4</accession>
<name>A0A5J6VLU4_9VIRU</name>
<feature type="domain" description="Cytochrome b5 heme-binding" evidence="6">
    <location>
        <begin position="445"/>
        <end position="520"/>
    </location>
</feature>
<dbReference type="GO" id="GO:0020037">
    <property type="term" value="F:heme binding"/>
    <property type="evidence" value="ECO:0007669"/>
    <property type="project" value="TreeGrafter"/>
</dbReference>
<dbReference type="SUPFAM" id="SSF51905">
    <property type="entry name" value="FAD/NAD(P)-binding domain"/>
    <property type="match status" value="1"/>
</dbReference>